<evidence type="ECO:0008006" key="3">
    <source>
        <dbReference type="Google" id="ProtNLM"/>
    </source>
</evidence>
<dbReference type="EMBL" id="JAOVZV010000003">
    <property type="protein sequence ID" value="MCX8531802.1"/>
    <property type="molecule type" value="Genomic_DNA"/>
</dbReference>
<gene>
    <name evidence="1" type="ORF">OEA66_05450</name>
</gene>
<reference evidence="1" key="1">
    <citation type="submission" date="2022-10" db="EMBL/GenBank/DDBJ databases">
        <title>Chryseobacterium sp. nov., a novel bacterial species.</title>
        <authorList>
            <person name="Cao Y."/>
        </authorList>
    </citation>
    <scope>NUCLEOTIDE SEQUENCE</scope>
    <source>
        <strain evidence="1">KC 927</strain>
    </source>
</reference>
<sequence>MIVPEDFTEFLYWIKERTERLWSVDDENHYPKGFYGAQWQPLSEEQIDAVELKYAVKFTSEHREFLRVLHAVDKKEIIEYEDDGEIITEHCTFFYNWLEDEEEILKIMKEPYQWMFDDIDSVNKVWLKSWGIKPKSEAKRKEIFDEWFSHIPKLLPLTGTRFMISDENLSWKPILSVRGSDIVTMGWDFRTYLLNELKNHLDIHIWVFDEEDQMFYPELLPEVQEIFDQNFKYDETKDIPYLKEMMLYWSSGWSSFDMNYHPENAKIRPIVKTYIAEEEI</sequence>
<accession>A0ABT3Y0Z3</accession>
<dbReference type="Proteomes" id="UP001070176">
    <property type="component" value="Unassembled WGS sequence"/>
</dbReference>
<comment type="caution">
    <text evidence="1">The sequence shown here is derived from an EMBL/GenBank/DDBJ whole genome shotgun (WGS) entry which is preliminary data.</text>
</comment>
<evidence type="ECO:0000313" key="1">
    <source>
        <dbReference type="EMBL" id="MCX8531802.1"/>
    </source>
</evidence>
<evidence type="ECO:0000313" key="2">
    <source>
        <dbReference type="Proteomes" id="UP001070176"/>
    </source>
</evidence>
<proteinExistence type="predicted"/>
<keyword evidence="2" id="KW-1185">Reference proteome</keyword>
<name>A0ABT3Y0Z3_9FLAO</name>
<protein>
    <recommendedName>
        <fullName evidence="3">Knr4/Smi1-like domain-containing protein</fullName>
    </recommendedName>
</protein>
<organism evidence="1 2">
    <name type="scientific">Chryseobacterium luquanense</name>
    <dbReference type="NCBI Taxonomy" id="2983766"/>
    <lineage>
        <taxon>Bacteria</taxon>
        <taxon>Pseudomonadati</taxon>
        <taxon>Bacteroidota</taxon>
        <taxon>Flavobacteriia</taxon>
        <taxon>Flavobacteriales</taxon>
        <taxon>Weeksellaceae</taxon>
        <taxon>Chryseobacterium group</taxon>
        <taxon>Chryseobacterium</taxon>
    </lineage>
</organism>
<dbReference type="RefSeq" id="WP_267280434.1">
    <property type="nucleotide sequence ID" value="NZ_JAOVZV010000003.1"/>
</dbReference>